<sequence>MENISVLTNNNNNNMSIQNLNPYNNEDEKHNSDVSNPEKNSTNDLFSSFYEKFNNIFSFIEETKQNNKYLEDEIDDNLIETLYNLCDLFINYMKNINDFANFKINQEDQELIIHSYENFVRQCKEYNDKPKVKQLENEISNLLDLLFNNTSEAVNTLFSADSFFMDHVENLKLKMSEKNQKIQFENERLKKLELEKQVEEFDETFEANKQKNDEMDETINKLKKDINKMNEKIEKYDNYMKTKRKEIDIDFSDTLECKERIKLLENCIKTTERHMKTTQLAPLKIVENCADYIIFEFMTTRNLMRFKVSNYESGNVQIEINPYEENILAYINKNVKKCKDISEISYLIKEAIYLNFLDL</sequence>
<feature type="region of interest" description="Disordered" evidence="2">
    <location>
        <begin position="1"/>
        <end position="39"/>
    </location>
</feature>
<evidence type="ECO:0000313" key="3">
    <source>
        <dbReference type="EMBL" id="SOV19345.1"/>
    </source>
</evidence>
<evidence type="ECO:0008006" key="5">
    <source>
        <dbReference type="Google" id="ProtNLM"/>
    </source>
</evidence>
<accession>A0ABY1UUT8</accession>
<evidence type="ECO:0000313" key="4">
    <source>
        <dbReference type="Proteomes" id="UP000831156"/>
    </source>
</evidence>
<feature type="compositionally biased region" description="Low complexity" evidence="2">
    <location>
        <begin position="1"/>
        <end position="21"/>
    </location>
</feature>
<feature type="coiled-coil region" evidence="1">
    <location>
        <begin position="168"/>
        <end position="246"/>
    </location>
</feature>
<protein>
    <recommendedName>
        <fullName evidence="5">Kinetochore protein SPC25</fullName>
    </recommendedName>
</protein>
<keyword evidence="4" id="KW-1185">Reference proteome</keyword>
<dbReference type="EMBL" id="LT969437">
    <property type="protein sequence ID" value="SOV19345.1"/>
    <property type="molecule type" value="Genomic_DNA"/>
</dbReference>
<evidence type="ECO:0000256" key="1">
    <source>
        <dbReference type="SAM" id="Coils"/>
    </source>
</evidence>
<proteinExistence type="predicted"/>
<name>A0ABY1UUT8_9APIC</name>
<dbReference type="Proteomes" id="UP000831156">
    <property type="component" value="Chromosome 14"/>
</dbReference>
<gene>
    <name evidence="3" type="ORF">PGABG01_1445500</name>
</gene>
<keyword evidence="1" id="KW-0175">Coiled coil</keyword>
<organism evidence="3 4">
    <name type="scientific">Plasmodium gaboni</name>
    <dbReference type="NCBI Taxonomy" id="647221"/>
    <lineage>
        <taxon>Eukaryota</taxon>
        <taxon>Sar</taxon>
        <taxon>Alveolata</taxon>
        <taxon>Apicomplexa</taxon>
        <taxon>Aconoidasida</taxon>
        <taxon>Haemosporida</taxon>
        <taxon>Plasmodiidae</taxon>
        <taxon>Plasmodium</taxon>
        <taxon>Plasmodium (Laverania)</taxon>
    </lineage>
</organism>
<evidence type="ECO:0000256" key="2">
    <source>
        <dbReference type="SAM" id="MobiDB-lite"/>
    </source>
</evidence>
<reference evidence="3" key="1">
    <citation type="submission" date="2016-09" db="EMBL/GenBank/DDBJ databases">
        <authorList>
            <consortium name="Pathogen Informatics"/>
            <person name="Sun Q."/>
            <person name="Inoue M."/>
        </authorList>
    </citation>
    <scope>NUCLEOTIDE SEQUENCE</scope>
</reference>